<feature type="compositionally biased region" description="Polar residues" evidence="1">
    <location>
        <begin position="36"/>
        <end position="45"/>
    </location>
</feature>
<dbReference type="EMBL" id="JAXCGZ010013470">
    <property type="protein sequence ID" value="KAK7072473.1"/>
    <property type="molecule type" value="Genomic_DNA"/>
</dbReference>
<organism evidence="2 3">
    <name type="scientific">Halocaridina rubra</name>
    <name type="common">Hawaiian red shrimp</name>
    <dbReference type="NCBI Taxonomy" id="373956"/>
    <lineage>
        <taxon>Eukaryota</taxon>
        <taxon>Metazoa</taxon>
        <taxon>Ecdysozoa</taxon>
        <taxon>Arthropoda</taxon>
        <taxon>Crustacea</taxon>
        <taxon>Multicrustacea</taxon>
        <taxon>Malacostraca</taxon>
        <taxon>Eumalacostraca</taxon>
        <taxon>Eucarida</taxon>
        <taxon>Decapoda</taxon>
        <taxon>Pleocyemata</taxon>
        <taxon>Caridea</taxon>
        <taxon>Atyoidea</taxon>
        <taxon>Atyidae</taxon>
        <taxon>Halocaridina</taxon>
    </lineage>
</organism>
<feature type="region of interest" description="Disordered" evidence="1">
    <location>
        <begin position="21"/>
        <end position="56"/>
    </location>
</feature>
<evidence type="ECO:0000313" key="3">
    <source>
        <dbReference type="Proteomes" id="UP001381693"/>
    </source>
</evidence>
<dbReference type="Proteomes" id="UP001381693">
    <property type="component" value="Unassembled WGS sequence"/>
</dbReference>
<feature type="non-terminal residue" evidence="2">
    <location>
        <position position="1"/>
    </location>
</feature>
<keyword evidence="3" id="KW-1185">Reference proteome</keyword>
<proteinExistence type="predicted"/>
<accession>A0AAN9A2A2</accession>
<evidence type="ECO:0000256" key="1">
    <source>
        <dbReference type="SAM" id="MobiDB-lite"/>
    </source>
</evidence>
<protein>
    <submittedName>
        <fullName evidence="2">Uncharacterized protein</fullName>
    </submittedName>
</protein>
<evidence type="ECO:0000313" key="2">
    <source>
        <dbReference type="EMBL" id="KAK7072473.1"/>
    </source>
</evidence>
<name>A0AAN9A2A2_HALRR</name>
<gene>
    <name evidence="2" type="ORF">SK128_015571</name>
</gene>
<reference evidence="2 3" key="1">
    <citation type="submission" date="2023-11" db="EMBL/GenBank/DDBJ databases">
        <title>Halocaridina rubra genome assembly.</title>
        <authorList>
            <person name="Smith C."/>
        </authorList>
    </citation>
    <scope>NUCLEOTIDE SEQUENCE [LARGE SCALE GENOMIC DNA]</scope>
    <source>
        <strain evidence="2">EP-1</strain>
        <tissue evidence="2">Whole</tissue>
    </source>
</reference>
<dbReference type="AlphaFoldDB" id="A0AAN9A2A2"/>
<sequence length="103" mass="10210">QSVPLANISLGSIPINLPMQGEGHSRAISPPAASPGSFTANTSTHSSRQVIGGSSSVGGGNFPVNSALMIGDYVTPGSIVLPTQGIQLGSHSGVVGSDRSLSQ</sequence>
<comment type="caution">
    <text evidence="2">The sequence shown here is derived from an EMBL/GenBank/DDBJ whole genome shotgun (WGS) entry which is preliminary data.</text>
</comment>